<protein>
    <recommendedName>
        <fullName evidence="3">F-box associated domain-containing protein</fullName>
    </recommendedName>
</protein>
<reference evidence="1 2" key="1">
    <citation type="submission" date="2021-05" db="EMBL/GenBank/DDBJ databases">
        <title>Genome Assembly of Synthetic Allotetraploid Brassica napus Reveals Homoeologous Exchanges between Subgenomes.</title>
        <authorList>
            <person name="Davis J.T."/>
        </authorList>
    </citation>
    <scope>NUCLEOTIDE SEQUENCE [LARGE SCALE GENOMIC DNA]</scope>
    <source>
        <strain evidence="2">cv. Da-Ae</strain>
        <tissue evidence="1">Seedling</tissue>
    </source>
</reference>
<keyword evidence="2" id="KW-1185">Reference proteome</keyword>
<dbReference type="EMBL" id="JAGKQM010000011">
    <property type="protein sequence ID" value="KAH0903039.1"/>
    <property type="molecule type" value="Genomic_DNA"/>
</dbReference>
<gene>
    <name evidence="1" type="ORF">HID58_042542</name>
</gene>
<sequence length="312" mass="36794">IWNKWRVSLWRSYRVCHYSIRSFRTLNKHWYGSITNRFFARKQLCRSKEKPLCVTCPCMDTRMVLDTMEPRSFRRFHLNTIDSAESMYMVSSFNGLICCVNRVRVREANEFCDLKIWIVNPCTGETLLLPQGRPSFQFEPSVGVAYGSTDYKVFRIYCSGKKFLKKWYLRDMISVKVNWIRCTVTLSLMNVRCIHPSLEDMITQATYLINLQGCLSVVILHPEHMDVWIRKGSGENLDTSMPRYYSRRPVGDNDMVLAMTCLENKIICVTEEKWCRYNIDTRRWKRTNHGGLVNHPTVYRFTESFLLCSGML</sequence>
<evidence type="ECO:0000313" key="1">
    <source>
        <dbReference type="EMBL" id="KAH0903039.1"/>
    </source>
</evidence>
<dbReference type="Proteomes" id="UP000824890">
    <property type="component" value="Unassembled WGS sequence"/>
</dbReference>
<name>A0ABQ8BE08_BRANA</name>
<organism evidence="1 2">
    <name type="scientific">Brassica napus</name>
    <name type="common">Rape</name>
    <dbReference type="NCBI Taxonomy" id="3708"/>
    <lineage>
        <taxon>Eukaryota</taxon>
        <taxon>Viridiplantae</taxon>
        <taxon>Streptophyta</taxon>
        <taxon>Embryophyta</taxon>
        <taxon>Tracheophyta</taxon>
        <taxon>Spermatophyta</taxon>
        <taxon>Magnoliopsida</taxon>
        <taxon>eudicotyledons</taxon>
        <taxon>Gunneridae</taxon>
        <taxon>Pentapetalae</taxon>
        <taxon>rosids</taxon>
        <taxon>malvids</taxon>
        <taxon>Brassicales</taxon>
        <taxon>Brassicaceae</taxon>
        <taxon>Brassiceae</taxon>
        <taxon>Brassica</taxon>
    </lineage>
</organism>
<proteinExistence type="predicted"/>
<comment type="caution">
    <text evidence="1">The sequence shown here is derived from an EMBL/GenBank/DDBJ whole genome shotgun (WGS) entry which is preliminary data.</text>
</comment>
<evidence type="ECO:0000313" key="2">
    <source>
        <dbReference type="Proteomes" id="UP000824890"/>
    </source>
</evidence>
<accession>A0ABQ8BE08</accession>
<feature type="non-terminal residue" evidence="1">
    <location>
        <position position="1"/>
    </location>
</feature>
<evidence type="ECO:0008006" key="3">
    <source>
        <dbReference type="Google" id="ProtNLM"/>
    </source>
</evidence>